<keyword evidence="1" id="KW-0472">Membrane</keyword>
<evidence type="ECO:0000313" key="4">
    <source>
        <dbReference type="Proteomes" id="UP001144313"/>
    </source>
</evidence>
<protein>
    <submittedName>
        <fullName evidence="3">Membrane protein</fullName>
    </submittedName>
</protein>
<keyword evidence="4" id="KW-1185">Reference proteome</keyword>
<feature type="transmembrane region" description="Helical" evidence="1">
    <location>
        <begin position="182"/>
        <end position="199"/>
    </location>
</feature>
<comment type="caution">
    <text evidence="3">The sequence shown here is derived from an EMBL/GenBank/DDBJ whole genome shotgun (WGS) entry which is preliminary data.</text>
</comment>
<dbReference type="AlphaFoldDB" id="A0A9W6LIX6"/>
<evidence type="ECO:0000313" key="3">
    <source>
        <dbReference type="EMBL" id="GLI45043.1"/>
    </source>
</evidence>
<dbReference type="Proteomes" id="UP001144313">
    <property type="component" value="Unassembled WGS sequence"/>
</dbReference>
<gene>
    <name evidence="3" type="ORF">GALLR39Z86_48930</name>
</gene>
<feature type="chain" id="PRO_5040921834" evidence="2">
    <location>
        <begin position="23"/>
        <end position="276"/>
    </location>
</feature>
<dbReference type="Pfam" id="PF04307">
    <property type="entry name" value="YdjM"/>
    <property type="match status" value="1"/>
</dbReference>
<feature type="transmembrane region" description="Helical" evidence="1">
    <location>
        <begin position="110"/>
        <end position="126"/>
    </location>
</feature>
<feature type="transmembrane region" description="Helical" evidence="1">
    <location>
        <begin position="132"/>
        <end position="150"/>
    </location>
</feature>
<feature type="transmembrane region" description="Helical" evidence="1">
    <location>
        <begin position="241"/>
        <end position="258"/>
    </location>
</feature>
<proteinExistence type="predicted"/>
<name>A0A9W6LIX6_9ACTN</name>
<evidence type="ECO:0000256" key="2">
    <source>
        <dbReference type="SAM" id="SignalP"/>
    </source>
</evidence>
<organism evidence="3 4">
    <name type="scientific">Glycomyces algeriensis</name>
    <dbReference type="NCBI Taxonomy" id="256037"/>
    <lineage>
        <taxon>Bacteria</taxon>
        <taxon>Bacillati</taxon>
        <taxon>Actinomycetota</taxon>
        <taxon>Actinomycetes</taxon>
        <taxon>Glycomycetales</taxon>
        <taxon>Glycomycetaceae</taxon>
        <taxon>Glycomyces</taxon>
    </lineage>
</organism>
<feature type="transmembrane region" description="Helical" evidence="1">
    <location>
        <begin position="157"/>
        <end position="176"/>
    </location>
</feature>
<keyword evidence="1" id="KW-1133">Transmembrane helix</keyword>
<sequence length="276" mass="29481">MVMGPTHAMSGAALWLAGSAVADLAFGIDQSSAELVVGTIVASGAALYPDIDCAGKVTENKGGSTVARSFGVASLFVAEVVERLCYWFYLLTKSKKDKKRKNGHRTFTHTALHAAIVGTGTGFLAYQFGKPAVIAILFVLTGLAVRGLLAETVEKKGWIVTTGVALVASYGMYRFLPEGRDYWVLGLAMGIGCFIHVLGDMITKMGSPLFFPIPIQGRRWRDIGLPNSVALRAGGKEENRILLPVLTVLVVIGMLYNVPEVQQLLFDQGTGQGASE</sequence>
<dbReference type="RefSeq" id="WP_281847066.1">
    <property type="nucleotide sequence ID" value="NZ_BAAAOL010000001.1"/>
</dbReference>
<reference evidence="3" key="1">
    <citation type="submission" date="2022-12" db="EMBL/GenBank/DDBJ databases">
        <title>Reference genome sequencing for broad-spectrum identification of bacterial and archaeal isolates by mass spectrometry.</title>
        <authorList>
            <person name="Sekiguchi Y."/>
            <person name="Tourlousse D.M."/>
        </authorList>
    </citation>
    <scope>NUCLEOTIDE SEQUENCE</scope>
    <source>
        <strain evidence="3">LLR39Z86</strain>
    </source>
</reference>
<keyword evidence="1" id="KW-0812">Transmembrane</keyword>
<dbReference type="InterPro" id="IPR007404">
    <property type="entry name" value="YdjM-like"/>
</dbReference>
<accession>A0A9W6LIX6</accession>
<evidence type="ECO:0000256" key="1">
    <source>
        <dbReference type="SAM" id="Phobius"/>
    </source>
</evidence>
<feature type="signal peptide" evidence="2">
    <location>
        <begin position="1"/>
        <end position="22"/>
    </location>
</feature>
<dbReference type="EMBL" id="BSDT01000001">
    <property type="protein sequence ID" value="GLI45043.1"/>
    <property type="molecule type" value="Genomic_DNA"/>
</dbReference>
<keyword evidence="2" id="KW-0732">Signal</keyword>